<keyword evidence="2" id="KW-1185">Reference proteome</keyword>
<organism evidence="1 2">
    <name type="scientific">Natrinema halophilum</name>
    <dbReference type="NCBI Taxonomy" id="1699371"/>
    <lineage>
        <taxon>Archaea</taxon>
        <taxon>Methanobacteriati</taxon>
        <taxon>Methanobacteriota</taxon>
        <taxon>Stenosarchaea group</taxon>
        <taxon>Halobacteria</taxon>
        <taxon>Halobacteriales</taxon>
        <taxon>Natrialbaceae</taxon>
        <taxon>Natrinema</taxon>
    </lineage>
</organism>
<protein>
    <submittedName>
        <fullName evidence="1">Uncharacterized protein</fullName>
    </submittedName>
</protein>
<gene>
    <name evidence="1" type="ORF">HYG82_07015</name>
</gene>
<reference evidence="1 2" key="1">
    <citation type="submission" date="2020-07" db="EMBL/GenBank/DDBJ databases">
        <authorList>
            <person name="Cui H."/>
        </authorList>
    </citation>
    <scope>NUCLEOTIDE SEQUENCE [LARGE SCALE GENOMIC DNA]</scope>
    <source>
        <strain evidence="1 2">YPL8</strain>
    </source>
</reference>
<dbReference type="Proteomes" id="UP000509241">
    <property type="component" value="Chromosome"/>
</dbReference>
<dbReference type="EMBL" id="CP058601">
    <property type="protein sequence ID" value="QLG48613.1"/>
    <property type="molecule type" value="Genomic_DNA"/>
</dbReference>
<accession>A0A7D5GMK5</accession>
<proteinExistence type="predicted"/>
<evidence type="ECO:0000313" key="1">
    <source>
        <dbReference type="EMBL" id="QLG48613.1"/>
    </source>
</evidence>
<name>A0A7D5GMK5_9EURY</name>
<dbReference type="AlphaFoldDB" id="A0A7D5GMK5"/>
<sequence>MTERIDGWVARTGAVDGDRGKSDTFTADIFGVVEVRPTVRGSFDISLFTAGTVSTQHDARLHHSTRLPRVLQVDERSRVCCQPGGHPLGFGALSRHNRASIGPVLVANDNRLEIGFIARILRGRGQSLSGGLIVVTAG</sequence>
<evidence type="ECO:0000313" key="2">
    <source>
        <dbReference type="Proteomes" id="UP000509241"/>
    </source>
</evidence>